<dbReference type="RefSeq" id="WP_102112864.1">
    <property type="nucleotide sequence ID" value="NZ_BMGN01000005.1"/>
</dbReference>
<accession>A0A2K9NDT6</accession>
<evidence type="ECO:0000313" key="2">
    <source>
        <dbReference type="Proteomes" id="UP000234752"/>
    </source>
</evidence>
<protein>
    <submittedName>
        <fullName evidence="1">Uncharacterized protein</fullName>
    </submittedName>
</protein>
<proteinExistence type="predicted"/>
<dbReference type="KEGG" id="ncb:C0V82_14195"/>
<dbReference type="AlphaFoldDB" id="A0A2K9NDT6"/>
<name>A0A2K9NDT6_9PROT</name>
<evidence type="ECO:0000313" key="1">
    <source>
        <dbReference type="EMBL" id="AUN31257.1"/>
    </source>
</evidence>
<gene>
    <name evidence="1" type="ORF">C0V82_14195</name>
</gene>
<sequence length="248" mass="29085">MMSSKDFAGRGFDRVFQDIIGIPDGTVGLLRDQFLAAHLQMDFTRWGEFLESTMTEFEWQWPWFEAWMTTFRNGGFWPYQCETYMNAFIGRFTPTVETVAGYIGHLSDKEQRDYLKQRGRYPKPAPKRWAELCAAFQASDMDELRPLVRSKDVEREKAFQLARPTIMAEERLRILRLCLNAAAFSARERDVTLPQGWVRIAKWPMKDRACDAFTQIMIEAFNSGQSQEWPPAFPGDERWMTFRTPYDP</sequence>
<reference evidence="1 2" key="1">
    <citation type="submission" date="2017-12" db="EMBL/GenBank/DDBJ databases">
        <title>Genomes of bacteria within cyanobacterial aggregates.</title>
        <authorList>
            <person name="Cai H."/>
        </authorList>
    </citation>
    <scope>NUCLEOTIDE SEQUENCE [LARGE SCALE GENOMIC DNA]</scope>
    <source>
        <strain evidence="1 2">TH16</strain>
    </source>
</reference>
<keyword evidence="2" id="KW-1185">Reference proteome</keyword>
<dbReference type="Proteomes" id="UP000234752">
    <property type="component" value="Chromosome eg_1"/>
</dbReference>
<organism evidence="1 2">
    <name type="scientific">Niveispirillum cyanobacteriorum</name>
    <dbReference type="NCBI Taxonomy" id="1612173"/>
    <lineage>
        <taxon>Bacteria</taxon>
        <taxon>Pseudomonadati</taxon>
        <taxon>Pseudomonadota</taxon>
        <taxon>Alphaproteobacteria</taxon>
        <taxon>Rhodospirillales</taxon>
        <taxon>Azospirillaceae</taxon>
        <taxon>Niveispirillum</taxon>
    </lineage>
</organism>
<dbReference type="EMBL" id="CP025611">
    <property type="protein sequence ID" value="AUN31257.1"/>
    <property type="molecule type" value="Genomic_DNA"/>
</dbReference>